<dbReference type="AlphaFoldDB" id="A0A1I7WJD5"/>
<dbReference type="WBParaSite" id="Hba_05079">
    <property type="protein sequence ID" value="Hba_05079"/>
    <property type="gene ID" value="Hba_05079"/>
</dbReference>
<reference evidence="2" key="1">
    <citation type="submission" date="2016-11" db="UniProtKB">
        <authorList>
            <consortium name="WormBaseParasite"/>
        </authorList>
    </citation>
    <scope>IDENTIFICATION</scope>
</reference>
<accession>A0A1I7WJD5</accession>
<evidence type="ECO:0000313" key="2">
    <source>
        <dbReference type="WBParaSite" id="Hba_05079"/>
    </source>
</evidence>
<name>A0A1I7WJD5_HETBA</name>
<organism evidence="1 2">
    <name type="scientific">Heterorhabditis bacteriophora</name>
    <name type="common">Entomopathogenic nematode worm</name>
    <dbReference type="NCBI Taxonomy" id="37862"/>
    <lineage>
        <taxon>Eukaryota</taxon>
        <taxon>Metazoa</taxon>
        <taxon>Ecdysozoa</taxon>
        <taxon>Nematoda</taxon>
        <taxon>Chromadorea</taxon>
        <taxon>Rhabditida</taxon>
        <taxon>Rhabditina</taxon>
        <taxon>Rhabditomorpha</taxon>
        <taxon>Strongyloidea</taxon>
        <taxon>Heterorhabditidae</taxon>
        <taxon>Heterorhabditis</taxon>
    </lineage>
</organism>
<proteinExistence type="predicted"/>
<sequence>MPYSFRNQICWKNYFFKMEIYKNNFWLDLTLMYNILNKSRSQSFTTIIFKI</sequence>
<keyword evidence="1" id="KW-1185">Reference proteome</keyword>
<protein>
    <submittedName>
        <fullName evidence="2">Uncharacterized protein</fullName>
    </submittedName>
</protein>
<dbReference type="Proteomes" id="UP000095283">
    <property type="component" value="Unplaced"/>
</dbReference>
<evidence type="ECO:0000313" key="1">
    <source>
        <dbReference type="Proteomes" id="UP000095283"/>
    </source>
</evidence>